<gene>
    <name evidence="3" type="ORF">NCTC12877_00397</name>
</gene>
<dbReference type="InterPro" id="IPR000485">
    <property type="entry name" value="AsnC-type_HTH_dom"/>
</dbReference>
<dbReference type="RefSeq" id="WP_084137672.1">
    <property type="nucleotide sequence ID" value="NZ_UGQB01000004.1"/>
</dbReference>
<proteinExistence type="predicted"/>
<evidence type="ECO:0000313" key="4">
    <source>
        <dbReference type="Proteomes" id="UP000254065"/>
    </source>
</evidence>
<dbReference type="Proteomes" id="UP000254065">
    <property type="component" value="Unassembled WGS sequence"/>
</dbReference>
<dbReference type="SUPFAM" id="SSF46785">
    <property type="entry name" value="Winged helix' DNA-binding domain"/>
    <property type="match status" value="1"/>
</dbReference>
<dbReference type="EMBL" id="UGQB01000004">
    <property type="protein sequence ID" value="STZ07433.1"/>
    <property type="molecule type" value="Genomic_DNA"/>
</dbReference>
<sequence>MTQNTDDTDKTLLNLLQDDRTLPLKTLAEHTGTTPATVSSLSVDPTKTNRFNH</sequence>
<protein>
    <recommendedName>
        <fullName evidence="2">HTH asnC-type domain-containing protein</fullName>
    </recommendedName>
</protein>
<reference evidence="3 4" key="1">
    <citation type="submission" date="2018-06" db="EMBL/GenBank/DDBJ databases">
        <authorList>
            <consortium name="Pathogen Informatics"/>
            <person name="Doyle S."/>
        </authorList>
    </citation>
    <scope>NUCLEOTIDE SEQUENCE [LARGE SCALE GENOMIC DNA]</scope>
    <source>
        <strain evidence="3 4">NCTC12877</strain>
    </source>
</reference>
<keyword evidence="4" id="KW-1185">Reference proteome</keyword>
<dbReference type="InterPro" id="IPR036390">
    <property type="entry name" value="WH_DNA-bd_sf"/>
</dbReference>
<dbReference type="STRING" id="1122244.GCA_000426885_00880"/>
<evidence type="ECO:0000313" key="3">
    <source>
        <dbReference type="EMBL" id="STZ07433.1"/>
    </source>
</evidence>
<accession>A0A378QWK5</accession>
<dbReference type="Gene3D" id="1.10.10.10">
    <property type="entry name" value="Winged helix-like DNA-binding domain superfamily/Winged helix DNA-binding domain"/>
    <property type="match status" value="1"/>
</dbReference>
<feature type="compositionally biased region" description="Polar residues" evidence="1">
    <location>
        <begin position="31"/>
        <end position="53"/>
    </location>
</feature>
<dbReference type="Pfam" id="PF13404">
    <property type="entry name" value="HTH_AsnC-type"/>
    <property type="match status" value="1"/>
</dbReference>
<dbReference type="AlphaFoldDB" id="A0A378QWK5"/>
<dbReference type="InterPro" id="IPR036388">
    <property type="entry name" value="WH-like_DNA-bd_sf"/>
</dbReference>
<feature type="domain" description="HTH asnC-type" evidence="2">
    <location>
        <begin position="6"/>
        <end position="39"/>
    </location>
</feature>
<evidence type="ECO:0000256" key="1">
    <source>
        <dbReference type="SAM" id="MobiDB-lite"/>
    </source>
</evidence>
<name>A0A378QWK5_9GAMM</name>
<feature type="region of interest" description="Disordered" evidence="1">
    <location>
        <begin position="28"/>
        <end position="53"/>
    </location>
</feature>
<dbReference type="GO" id="GO:0043565">
    <property type="term" value="F:sequence-specific DNA binding"/>
    <property type="evidence" value="ECO:0007669"/>
    <property type="project" value="InterPro"/>
</dbReference>
<organism evidence="3 4">
    <name type="scientific">Moraxella caprae</name>
    <dbReference type="NCBI Taxonomy" id="90240"/>
    <lineage>
        <taxon>Bacteria</taxon>
        <taxon>Pseudomonadati</taxon>
        <taxon>Pseudomonadota</taxon>
        <taxon>Gammaproteobacteria</taxon>
        <taxon>Moraxellales</taxon>
        <taxon>Moraxellaceae</taxon>
        <taxon>Moraxella</taxon>
    </lineage>
</organism>
<evidence type="ECO:0000259" key="2">
    <source>
        <dbReference type="Pfam" id="PF13404"/>
    </source>
</evidence>